<dbReference type="EMBL" id="DSVQ01000005">
    <property type="protein sequence ID" value="HGT38053.1"/>
    <property type="molecule type" value="Genomic_DNA"/>
</dbReference>
<proteinExistence type="predicted"/>
<sequence length="186" mass="20452">MARSKWIAAKGLCLLLLVGCRVVPGFDLYGNALDDLTDIDVVFDREYDPRWDISRAGQPDWCGPINRTLAPSRCFLGTWQRYDACWLYPPSYPYWYPGDALYRATPSTRRAESSLPSETEPSILNPELLMPSPPAEESPGGLPPAPLPDPSRLPPPRGEAAPNSDPASKVTNPAAASGSWRARTVR</sequence>
<evidence type="ECO:0000313" key="2">
    <source>
        <dbReference type="EMBL" id="HGT38053.1"/>
    </source>
</evidence>
<protein>
    <submittedName>
        <fullName evidence="2">Uncharacterized protein</fullName>
    </submittedName>
</protein>
<evidence type="ECO:0000256" key="1">
    <source>
        <dbReference type="SAM" id="MobiDB-lite"/>
    </source>
</evidence>
<organism evidence="2">
    <name type="scientific">Schlesneria paludicola</name>
    <dbReference type="NCBI Taxonomy" id="360056"/>
    <lineage>
        <taxon>Bacteria</taxon>
        <taxon>Pseudomonadati</taxon>
        <taxon>Planctomycetota</taxon>
        <taxon>Planctomycetia</taxon>
        <taxon>Planctomycetales</taxon>
        <taxon>Planctomycetaceae</taxon>
        <taxon>Schlesneria</taxon>
    </lineage>
</organism>
<gene>
    <name evidence="2" type="ORF">ENS64_02110</name>
</gene>
<name>A0A7C4LJ54_9PLAN</name>
<feature type="region of interest" description="Disordered" evidence="1">
    <location>
        <begin position="109"/>
        <end position="186"/>
    </location>
</feature>
<feature type="compositionally biased region" description="Pro residues" evidence="1">
    <location>
        <begin position="131"/>
        <end position="157"/>
    </location>
</feature>
<dbReference type="AlphaFoldDB" id="A0A7C4LJ54"/>
<accession>A0A7C4LJ54</accession>
<reference evidence="2" key="1">
    <citation type="journal article" date="2020" name="mSystems">
        <title>Genome- and Community-Level Interaction Insights into Carbon Utilization and Element Cycling Functions of Hydrothermarchaeota in Hydrothermal Sediment.</title>
        <authorList>
            <person name="Zhou Z."/>
            <person name="Liu Y."/>
            <person name="Xu W."/>
            <person name="Pan J."/>
            <person name="Luo Z.H."/>
            <person name="Li M."/>
        </authorList>
    </citation>
    <scope>NUCLEOTIDE SEQUENCE [LARGE SCALE GENOMIC DNA]</scope>
    <source>
        <strain evidence="2">SpSt-508</strain>
    </source>
</reference>
<comment type="caution">
    <text evidence="2">The sequence shown here is derived from an EMBL/GenBank/DDBJ whole genome shotgun (WGS) entry which is preliminary data.</text>
</comment>